<evidence type="ECO:0000256" key="6">
    <source>
        <dbReference type="RuleBase" id="RU003797"/>
    </source>
</evidence>
<dbReference type="PANTHER" id="PTHR30471:SF3">
    <property type="entry name" value="UPF0758 PROTEIN YEES-RELATED"/>
    <property type="match status" value="1"/>
</dbReference>
<evidence type="ECO:0000259" key="7">
    <source>
        <dbReference type="PROSITE" id="PS50249"/>
    </source>
</evidence>
<keyword evidence="4" id="KW-0862">Zinc</keyword>
<dbReference type="Gene3D" id="3.40.140.10">
    <property type="entry name" value="Cytidine Deaminase, domain 2"/>
    <property type="match status" value="1"/>
</dbReference>
<evidence type="ECO:0000313" key="8">
    <source>
        <dbReference type="EMBL" id="CAE6516602.1"/>
    </source>
</evidence>
<sequence>MAIPDWPELERPREKLLKQGAKSLSDAELLAIFLRTGIAGKSAVDLARESLKHFGSLTALFLADQHAFCQLPGMGLAKYTQLQAVLEMAQRALKEEMKSRDVMDSPQSVRNYLYLNLVGKEREVFVGIFLDARNRIIAAEELFVGTLTQASVYPREVVKRALHHNAAAMIFAHNHPSGIAEPSKADEILTQSLKQALALVDIKVLDHFIIGEGDTLSFAERGLI</sequence>
<dbReference type="InterPro" id="IPR037518">
    <property type="entry name" value="MPN"/>
</dbReference>
<comment type="similarity">
    <text evidence="6">Belongs to the UPF0758 family.</text>
</comment>
<evidence type="ECO:0000313" key="9">
    <source>
        <dbReference type="EMBL" id="SFM70601.1"/>
    </source>
</evidence>
<organism evidence="9 10">
    <name type="scientific">Nitrosomonas nitrosa</name>
    <dbReference type="NCBI Taxonomy" id="52442"/>
    <lineage>
        <taxon>Bacteria</taxon>
        <taxon>Pseudomonadati</taxon>
        <taxon>Pseudomonadota</taxon>
        <taxon>Betaproteobacteria</taxon>
        <taxon>Nitrosomonadales</taxon>
        <taxon>Nitrosomonadaceae</taxon>
        <taxon>Nitrosomonas</taxon>
    </lineage>
</organism>
<dbReference type="NCBIfam" id="NF000642">
    <property type="entry name" value="PRK00024.1"/>
    <property type="match status" value="1"/>
</dbReference>
<dbReference type="EMBL" id="CAJNAP010000052">
    <property type="protein sequence ID" value="CAE6516602.1"/>
    <property type="molecule type" value="Genomic_DNA"/>
</dbReference>
<dbReference type="PANTHER" id="PTHR30471">
    <property type="entry name" value="DNA REPAIR PROTEIN RADC"/>
    <property type="match status" value="1"/>
</dbReference>
<reference evidence="9 10" key="1">
    <citation type="submission" date="2016-10" db="EMBL/GenBank/DDBJ databases">
        <authorList>
            <person name="de Groot N.N."/>
        </authorList>
    </citation>
    <scope>NUCLEOTIDE SEQUENCE [LARGE SCALE GENOMIC DNA]</scope>
    <source>
        <strain evidence="9 10">Nm146</strain>
    </source>
</reference>
<dbReference type="CDD" id="cd08071">
    <property type="entry name" value="MPN_DUF2466"/>
    <property type="match status" value="1"/>
</dbReference>
<evidence type="ECO:0000256" key="3">
    <source>
        <dbReference type="ARBA" id="ARBA00022801"/>
    </source>
</evidence>
<dbReference type="STRING" id="52442.SAMN05421880_12820"/>
<accession>A0A1I4T1S2</accession>
<protein>
    <submittedName>
        <fullName evidence="9">DNA replication and repair protein RadC</fullName>
    </submittedName>
    <submittedName>
        <fullName evidence="8">Protein associated with replication fork, possible DNA repair protein</fullName>
    </submittedName>
</protein>
<dbReference type="Proteomes" id="UP000199561">
    <property type="component" value="Unassembled WGS sequence"/>
</dbReference>
<evidence type="ECO:0000256" key="2">
    <source>
        <dbReference type="ARBA" id="ARBA00022723"/>
    </source>
</evidence>
<dbReference type="InterPro" id="IPR020891">
    <property type="entry name" value="UPF0758_CS"/>
</dbReference>
<keyword evidence="3" id="KW-0378">Hydrolase</keyword>
<dbReference type="PROSITE" id="PS50249">
    <property type="entry name" value="MPN"/>
    <property type="match status" value="1"/>
</dbReference>
<dbReference type="RefSeq" id="WP_090671256.1">
    <property type="nucleotide sequence ID" value="NZ_CAJNAP010000052.1"/>
</dbReference>
<reference evidence="8" key="2">
    <citation type="submission" date="2021-02" db="EMBL/GenBank/DDBJ databases">
        <authorList>
            <person name="Han P."/>
        </authorList>
    </citation>
    <scope>NUCLEOTIDE SEQUENCE</scope>
    <source>
        <strain evidence="8">Nitrosomonas nitrosa 18-3D</strain>
    </source>
</reference>
<evidence type="ECO:0000256" key="4">
    <source>
        <dbReference type="ARBA" id="ARBA00022833"/>
    </source>
</evidence>
<gene>
    <name evidence="8" type="primary">yicR</name>
    <name evidence="8" type="ORF">NMYAN_60111</name>
    <name evidence="9" type="ORF">SAMN05421880_12820</name>
</gene>
<name>A0A1I4T1S2_9PROT</name>
<keyword evidence="5" id="KW-0482">Metalloprotease</keyword>
<dbReference type="GO" id="GO:0008237">
    <property type="term" value="F:metallopeptidase activity"/>
    <property type="evidence" value="ECO:0007669"/>
    <property type="project" value="UniProtKB-KW"/>
</dbReference>
<feature type="domain" description="MPN" evidence="7">
    <location>
        <begin position="102"/>
        <end position="224"/>
    </location>
</feature>
<dbReference type="InterPro" id="IPR025657">
    <property type="entry name" value="RadC_JAB"/>
</dbReference>
<dbReference type="EMBL" id="FOUF01000028">
    <property type="protein sequence ID" value="SFM70601.1"/>
    <property type="molecule type" value="Genomic_DNA"/>
</dbReference>
<dbReference type="InterPro" id="IPR046778">
    <property type="entry name" value="UPF0758_N"/>
</dbReference>
<dbReference type="GO" id="GO:0046872">
    <property type="term" value="F:metal ion binding"/>
    <property type="evidence" value="ECO:0007669"/>
    <property type="project" value="UniProtKB-KW"/>
</dbReference>
<keyword evidence="10" id="KW-1185">Reference proteome</keyword>
<dbReference type="GO" id="GO:0006508">
    <property type="term" value="P:proteolysis"/>
    <property type="evidence" value="ECO:0007669"/>
    <property type="project" value="UniProtKB-KW"/>
</dbReference>
<dbReference type="Pfam" id="PF04002">
    <property type="entry name" value="RadC"/>
    <property type="match status" value="1"/>
</dbReference>
<dbReference type="NCBIfam" id="TIGR00608">
    <property type="entry name" value="radc"/>
    <property type="match status" value="1"/>
</dbReference>
<evidence type="ECO:0000313" key="10">
    <source>
        <dbReference type="Proteomes" id="UP000199561"/>
    </source>
</evidence>
<keyword evidence="1" id="KW-0645">Protease</keyword>
<dbReference type="OrthoDB" id="9804482at2"/>
<dbReference type="AlphaFoldDB" id="A0A1I4T1S2"/>
<dbReference type="SUPFAM" id="SSF47781">
    <property type="entry name" value="RuvA domain 2-like"/>
    <property type="match status" value="1"/>
</dbReference>
<dbReference type="InterPro" id="IPR010994">
    <property type="entry name" value="RuvA_2-like"/>
</dbReference>
<dbReference type="PROSITE" id="PS01302">
    <property type="entry name" value="UPF0758"/>
    <property type="match status" value="1"/>
</dbReference>
<dbReference type="InterPro" id="IPR001405">
    <property type="entry name" value="UPF0758"/>
</dbReference>
<proteinExistence type="inferred from homology"/>
<dbReference type="Proteomes" id="UP000601736">
    <property type="component" value="Unassembled WGS sequence"/>
</dbReference>
<dbReference type="Pfam" id="PF20582">
    <property type="entry name" value="UPF0758_N"/>
    <property type="match status" value="1"/>
</dbReference>
<keyword evidence="2" id="KW-0479">Metal-binding</keyword>
<evidence type="ECO:0000256" key="5">
    <source>
        <dbReference type="ARBA" id="ARBA00023049"/>
    </source>
</evidence>
<evidence type="ECO:0000256" key="1">
    <source>
        <dbReference type="ARBA" id="ARBA00022670"/>
    </source>
</evidence>